<comment type="caution">
    <text evidence="4">The sequence shown here is derived from an EMBL/GenBank/DDBJ whole genome shotgun (WGS) entry which is preliminary data.</text>
</comment>
<dbReference type="Pfam" id="PF13186">
    <property type="entry name" value="SPASM"/>
    <property type="match status" value="1"/>
</dbReference>
<keyword evidence="2" id="KW-0004">4Fe-4S</keyword>
<organism evidence="4">
    <name type="scientific">marine sediment metagenome</name>
    <dbReference type="NCBI Taxonomy" id="412755"/>
    <lineage>
        <taxon>unclassified sequences</taxon>
        <taxon>metagenomes</taxon>
        <taxon>ecological metagenomes</taxon>
    </lineage>
</organism>
<dbReference type="AlphaFoldDB" id="X1A411"/>
<dbReference type="InterPro" id="IPR023885">
    <property type="entry name" value="4Fe4S-binding_SPASM_dom"/>
</dbReference>
<dbReference type="GO" id="GO:0016491">
    <property type="term" value="F:oxidoreductase activity"/>
    <property type="evidence" value="ECO:0007669"/>
    <property type="project" value="InterPro"/>
</dbReference>
<keyword evidence="2" id="KW-0479">Metal-binding</keyword>
<dbReference type="InterPro" id="IPR023867">
    <property type="entry name" value="Sulphatase_maturase_rSAM"/>
</dbReference>
<protein>
    <recommendedName>
        <fullName evidence="3">4Fe4S-binding SPASM domain-containing protein</fullName>
    </recommendedName>
</protein>
<proteinExistence type="predicted"/>
<comment type="cofactor">
    <cofactor evidence="1">
        <name>[4Fe-4S] cluster</name>
        <dbReference type="ChEBI" id="CHEBI:49883"/>
    </cofactor>
</comment>
<feature type="domain" description="4Fe4S-binding SPASM" evidence="3">
    <location>
        <begin position="49"/>
        <end position="107"/>
    </location>
</feature>
<evidence type="ECO:0000259" key="3">
    <source>
        <dbReference type="Pfam" id="PF13186"/>
    </source>
</evidence>
<dbReference type="Gene3D" id="3.20.20.70">
    <property type="entry name" value="Aldolase class I"/>
    <property type="match status" value="1"/>
</dbReference>
<sequence length="150" mass="16711">GRFLNRVFDRWLEQEDIGTIFVRDFDMLLGLVMGQPSSVCVHAETCGLAAAIEHNGDLYSCDHFVNTEDLLGNVALQALSEMIDSTKQTKFGRDKRDTLPRCCRECQFLVYCYGGCPKDRVANTPDGEPGLNYLCAGIIRLLVVSIIFLA</sequence>
<dbReference type="InterPro" id="IPR058240">
    <property type="entry name" value="rSAM_sf"/>
</dbReference>
<evidence type="ECO:0000313" key="4">
    <source>
        <dbReference type="EMBL" id="GAG76514.1"/>
    </source>
</evidence>
<keyword evidence="2" id="KW-0408">Iron</keyword>
<keyword evidence="2" id="KW-0411">Iron-sulfur</keyword>
<dbReference type="EMBL" id="BART01013378">
    <property type="protein sequence ID" value="GAG76514.1"/>
    <property type="molecule type" value="Genomic_DNA"/>
</dbReference>
<accession>X1A411</accession>
<dbReference type="NCBIfam" id="TIGR04085">
    <property type="entry name" value="rSAM_more_4Fe4S"/>
    <property type="match status" value="1"/>
</dbReference>
<evidence type="ECO:0000256" key="1">
    <source>
        <dbReference type="ARBA" id="ARBA00001966"/>
    </source>
</evidence>
<dbReference type="PANTHER" id="PTHR43273:SF3">
    <property type="entry name" value="ANAEROBIC SULFATASE-MATURATING ENZYME HOMOLOG ASLB-RELATED"/>
    <property type="match status" value="1"/>
</dbReference>
<dbReference type="PANTHER" id="PTHR43273">
    <property type="entry name" value="ANAEROBIC SULFATASE-MATURATING ENZYME HOMOLOG ASLB-RELATED"/>
    <property type="match status" value="1"/>
</dbReference>
<name>X1A411_9ZZZZ</name>
<dbReference type="SUPFAM" id="SSF102114">
    <property type="entry name" value="Radical SAM enzymes"/>
    <property type="match status" value="1"/>
</dbReference>
<dbReference type="CDD" id="cd21120">
    <property type="entry name" value="SPASM_anSME"/>
    <property type="match status" value="1"/>
</dbReference>
<reference evidence="4" key="1">
    <citation type="journal article" date="2014" name="Front. Microbiol.">
        <title>High frequency of phylogenetically diverse reductive dehalogenase-homologous genes in deep subseafloor sedimentary metagenomes.</title>
        <authorList>
            <person name="Kawai M."/>
            <person name="Futagami T."/>
            <person name="Toyoda A."/>
            <person name="Takaki Y."/>
            <person name="Nishi S."/>
            <person name="Hori S."/>
            <person name="Arai W."/>
            <person name="Tsubouchi T."/>
            <person name="Morono Y."/>
            <person name="Uchiyama I."/>
            <person name="Ito T."/>
            <person name="Fujiyama A."/>
            <person name="Inagaki F."/>
            <person name="Takami H."/>
        </authorList>
    </citation>
    <scope>NUCLEOTIDE SEQUENCE</scope>
    <source>
        <strain evidence="4">Expedition CK06-06</strain>
    </source>
</reference>
<dbReference type="InterPro" id="IPR013785">
    <property type="entry name" value="Aldolase_TIM"/>
</dbReference>
<dbReference type="InterPro" id="IPR047207">
    <property type="entry name" value="SPASM_anSME"/>
</dbReference>
<evidence type="ECO:0000256" key="2">
    <source>
        <dbReference type="ARBA" id="ARBA00022485"/>
    </source>
</evidence>
<gene>
    <name evidence="4" type="ORF">S01H4_27383</name>
</gene>
<dbReference type="GO" id="GO:0051539">
    <property type="term" value="F:4 iron, 4 sulfur cluster binding"/>
    <property type="evidence" value="ECO:0007669"/>
    <property type="project" value="UniProtKB-KW"/>
</dbReference>
<feature type="non-terminal residue" evidence="4">
    <location>
        <position position="1"/>
    </location>
</feature>